<dbReference type="Pfam" id="PF08447">
    <property type="entry name" value="PAS_3"/>
    <property type="match status" value="4"/>
</dbReference>
<dbReference type="SMART" id="SM00086">
    <property type="entry name" value="PAC"/>
    <property type="match status" value="7"/>
</dbReference>
<accession>A0A926VC79</accession>
<evidence type="ECO:0000259" key="10">
    <source>
        <dbReference type="PROSITE" id="PS50113"/>
    </source>
</evidence>
<dbReference type="InterPro" id="IPR035965">
    <property type="entry name" value="PAS-like_dom_sf"/>
</dbReference>
<feature type="domain" description="PAC" evidence="10">
    <location>
        <begin position="96"/>
        <end position="148"/>
    </location>
</feature>
<dbReference type="NCBIfam" id="TIGR00229">
    <property type="entry name" value="sensory_box"/>
    <property type="match status" value="7"/>
</dbReference>
<keyword evidence="3" id="KW-0597">Phosphoprotein</keyword>
<dbReference type="InterPro" id="IPR000700">
    <property type="entry name" value="PAS-assoc_C"/>
</dbReference>
<dbReference type="InterPro" id="IPR001610">
    <property type="entry name" value="PAC"/>
</dbReference>
<keyword evidence="6" id="KW-0902">Two-component regulatory system</keyword>
<sequence length="1235" mass="142405">MATQEQENSKKECQRLLALLDESENRFRLMADTAPVMIWTSGADKLCNYFNQVWLEFTGRHLEQEQGYGWWEGVYPKDRQQCLDTYVKAFDTRQKFEIEYRLRRADGKYRWILNTGVPRYYPDGSFAGYIGSAIDITDRKLSEAALKSANEVLEIKVKERTAQLNHTISLLKEEIKERRRVEEALRQSEKRFRSIVDQAGDAFFVQDGEGKIIDVNQQACDSLGYTRAELFNLSVSDFEVSIQLEEMKKTWQQIVLGETHTVNGIYRRKDGATFPVEVRLSKVEWGGDRYILAIARDITDRQQVEQVLRETEERFLSLLKALPVGIFRTDPQGNCLYVNDRWSDITGLSLEVAQGEGWAQAIHEDDRERVYREWYESAQTNSPFKSEYRFVRSDGLVTWVLGQSVPEMGAEGVISYVGTLTDISDPKRVEEERDRYFNLSLDMICTAGFDGYLKQLNPAWEKSVGFSSEELLAKPYIEFVHPEDRQATIREAEKIALGINILSFENRWLCKDGSYKWFLWQAVPFPEQQKMYAVARDITERKQTEEALRSNERILQVIFDSAFQFMGLMTPDGTLIKANQTALDAIKAEPKDVIDRLFWETPWWSGNSEIGNRLQTAISEAAQGKFVRYETEAQNHENQVIIVDFSIKPVFDETGKVVLLIPEGRDITERKQADSERQQLVTLIENSTDLIGIASLEGKPIFLNQSGLKLLGLPNFEELANMNIIDTFMPEDINEVQQQIIPTVLEKGYWQGEYRFKNLETGESIPVDYNLFVLKNPQTGQPQALATISRDIKERKQAEEALRENQIRYQLLARATNDAIWNWNLATGEVEWNEGIQTLFGYAMADVEPTAAWWYEHIHPEDRERVVNGIHHALEKKEQVRSDEYRYLKADNSYALVIDRGFIACDERGNPVRMVGSMMDITQRKQSEEALRRYSEELRQRTQDLEQTLRELQQTQAQLIQTEKMSSLGQLVAGVAHEINNPVSFIYGNITPASEYVEDILRLLKLYKHYYPNPVEEIQELVEEIELDFLLEDLPKILASMKMGANRIREIVLSLRNFSRLDEAEMKDVNIHEGIDSTLLILQNRFKEIGTHAGIQVIKEYGNLPNIDCYAGQLNQVFMNIITNAIDALDEWNKKRSLEEIKQHPSFIHIRTEVFNKDRVAIRIKDNGSGMTEEIRRKLFDPFFTTKPVGKGTGLGLSISYQIVVEKHRGNIYCISAPGQGTEFVIEIPIRQKSV</sequence>
<organism evidence="11 12">
    <name type="scientific">Aerosakkonema funiforme FACHB-1375</name>
    <dbReference type="NCBI Taxonomy" id="2949571"/>
    <lineage>
        <taxon>Bacteria</taxon>
        <taxon>Bacillati</taxon>
        <taxon>Cyanobacteriota</taxon>
        <taxon>Cyanophyceae</taxon>
        <taxon>Oscillatoriophycideae</taxon>
        <taxon>Aerosakkonematales</taxon>
        <taxon>Aerosakkonemataceae</taxon>
        <taxon>Aerosakkonema</taxon>
    </lineage>
</organism>
<evidence type="ECO:0000256" key="2">
    <source>
        <dbReference type="ARBA" id="ARBA00012438"/>
    </source>
</evidence>
<evidence type="ECO:0000313" key="12">
    <source>
        <dbReference type="Proteomes" id="UP000641646"/>
    </source>
</evidence>
<evidence type="ECO:0000259" key="9">
    <source>
        <dbReference type="PROSITE" id="PS50112"/>
    </source>
</evidence>
<dbReference type="InterPro" id="IPR005467">
    <property type="entry name" value="His_kinase_dom"/>
</dbReference>
<dbReference type="InterPro" id="IPR036097">
    <property type="entry name" value="HisK_dim/P_sf"/>
</dbReference>
<feature type="domain" description="PAS" evidence="9">
    <location>
        <begin position="188"/>
        <end position="232"/>
    </location>
</feature>
<keyword evidence="4" id="KW-0808">Transferase</keyword>
<dbReference type="InterPro" id="IPR003594">
    <property type="entry name" value="HATPase_dom"/>
</dbReference>
<feature type="domain" description="PAC" evidence="10">
    <location>
        <begin position="502"/>
        <end position="550"/>
    </location>
</feature>
<dbReference type="InterPro" id="IPR013656">
    <property type="entry name" value="PAS_4"/>
</dbReference>
<feature type="domain" description="PAC" evidence="10">
    <location>
        <begin position="260"/>
        <end position="310"/>
    </location>
</feature>
<feature type="domain" description="PAC" evidence="10">
    <location>
        <begin position="384"/>
        <end position="435"/>
    </location>
</feature>
<dbReference type="InterPro" id="IPR003661">
    <property type="entry name" value="HisK_dim/P_dom"/>
</dbReference>
<dbReference type="Gene3D" id="1.10.287.130">
    <property type="match status" value="1"/>
</dbReference>
<dbReference type="SUPFAM" id="SSF55785">
    <property type="entry name" value="PYP-like sensor domain (PAS domain)"/>
    <property type="match status" value="7"/>
</dbReference>
<dbReference type="SUPFAM" id="SSF47384">
    <property type="entry name" value="Homodimeric domain of signal transducing histidine kinase"/>
    <property type="match status" value="1"/>
</dbReference>
<dbReference type="InterPro" id="IPR036890">
    <property type="entry name" value="HATPase_C_sf"/>
</dbReference>
<dbReference type="InterPro" id="IPR013655">
    <property type="entry name" value="PAS_fold_3"/>
</dbReference>
<keyword evidence="12" id="KW-1185">Reference proteome</keyword>
<dbReference type="EC" id="2.7.13.3" evidence="2"/>
<dbReference type="SMART" id="SM00091">
    <property type="entry name" value="PAS"/>
    <property type="match status" value="7"/>
</dbReference>
<dbReference type="CDD" id="cd00082">
    <property type="entry name" value="HisKA"/>
    <property type="match status" value="1"/>
</dbReference>
<feature type="domain" description="PAC" evidence="10">
    <location>
        <begin position="627"/>
        <end position="679"/>
    </location>
</feature>
<dbReference type="SUPFAM" id="SSF55874">
    <property type="entry name" value="ATPase domain of HSP90 chaperone/DNA topoisomerase II/histidine kinase"/>
    <property type="match status" value="1"/>
</dbReference>
<dbReference type="PANTHER" id="PTHR43304:SF1">
    <property type="entry name" value="PAC DOMAIN-CONTAINING PROTEIN"/>
    <property type="match status" value="1"/>
</dbReference>
<dbReference type="Gene3D" id="3.30.450.20">
    <property type="entry name" value="PAS domain"/>
    <property type="match status" value="7"/>
</dbReference>
<dbReference type="RefSeq" id="WP_190462161.1">
    <property type="nucleotide sequence ID" value="NZ_JACJPW010000006.1"/>
</dbReference>
<gene>
    <name evidence="11" type="ORF">H6G03_03600</name>
</gene>
<dbReference type="InterPro" id="IPR004358">
    <property type="entry name" value="Sig_transdc_His_kin-like_C"/>
</dbReference>
<dbReference type="Pfam" id="PF02518">
    <property type="entry name" value="HATPase_c"/>
    <property type="match status" value="1"/>
</dbReference>
<evidence type="ECO:0000313" key="11">
    <source>
        <dbReference type="EMBL" id="MBD2180207.1"/>
    </source>
</evidence>
<dbReference type="InterPro" id="IPR000014">
    <property type="entry name" value="PAS"/>
</dbReference>
<dbReference type="PROSITE" id="PS50113">
    <property type="entry name" value="PAC"/>
    <property type="match status" value="7"/>
</dbReference>
<keyword evidence="7" id="KW-0175">Coiled coil</keyword>
<dbReference type="CDD" id="cd00130">
    <property type="entry name" value="PAS"/>
    <property type="match status" value="7"/>
</dbReference>
<evidence type="ECO:0000259" key="8">
    <source>
        <dbReference type="PROSITE" id="PS50109"/>
    </source>
</evidence>
<dbReference type="PROSITE" id="PS50109">
    <property type="entry name" value="HIS_KIN"/>
    <property type="match status" value="1"/>
</dbReference>
<dbReference type="Proteomes" id="UP000641646">
    <property type="component" value="Unassembled WGS sequence"/>
</dbReference>
<feature type="domain" description="PAS" evidence="9">
    <location>
        <begin position="311"/>
        <end position="382"/>
    </location>
</feature>
<dbReference type="PRINTS" id="PR00344">
    <property type="entry name" value="BCTRLSENSOR"/>
</dbReference>
<reference evidence="11" key="1">
    <citation type="journal article" date="2015" name="ISME J.">
        <title>Draft Genome Sequence of Streptomyces incarnatus NRRL8089, which Produces the Nucleoside Antibiotic Sinefungin.</title>
        <authorList>
            <person name="Oshima K."/>
            <person name="Hattori M."/>
            <person name="Shimizu H."/>
            <person name="Fukuda K."/>
            <person name="Nemoto M."/>
            <person name="Inagaki K."/>
            <person name="Tamura T."/>
        </authorList>
    </citation>
    <scope>NUCLEOTIDE SEQUENCE</scope>
    <source>
        <strain evidence="11">FACHB-1375</strain>
    </source>
</reference>
<reference evidence="11" key="2">
    <citation type="submission" date="2020-08" db="EMBL/GenBank/DDBJ databases">
        <authorList>
            <person name="Chen M."/>
            <person name="Teng W."/>
            <person name="Zhao L."/>
            <person name="Hu C."/>
            <person name="Zhou Y."/>
            <person name="Han B."/>
            <person name="Song L."/>
            <person name="Shu W."/>
        </authorList>
    </citation>
    <scope>NUCLEOTIDE SEQUENCE</scope>
    <source>
        <strain evidence="11">FACHB-1375</strain>
    </source>
</reference>
<dbReference type="FunFam" id="3.30.450.20:FF:000155">
    <property type="entry name" value="Sensor histidine kinase TodS"/>
    <property type="match status" value="1"/>
</dbReference>
<evidence type="ECO:0000256" key="7">
    <source>
        <dbReference type="SAM" id="Coils"/>
    </source>
</evidence>
<keyword evidence="5" id="KW-0418">Kinase</keyword>
<comment type="catalytic activity">
    <reaction evidence="1">
        <text>ATP + protein L-histidine = ADP + protein N-phospho-L-histidine.</text>
        <dbReference type="EC" id="2.7.13.3"/>
    </reaction>
</comment>
<feature type="domain" description="PAS" evidence="9">
    <location>
        <begin position="676"/>
        <end position="748"/>
    </location>
</feature>
<feature type="domain" description="PAS" evidence="9">
    <location>
        <begin position="805"/>
        <end position="877"/>
    </location>
</feature>
<evidence type="ECO:0000256" key="3">
    <source>
        <dbReference type="ARBA" id="ARBA00022553"/>
    </source>
</evidence>
<evidence type="ECO:0000256" key="1">
    <source>
        <dbReference type="ARBA" id="ARBA00000085"/>
    </source>
</evidence>
<evidence type="ECO:0000256" key="4">
    <source>
        <dbReference type="ARBA" id="ARBA00022679"/>
    </source>
</evidence>
<dbReference type="SMART" id="SM00387">
    <property type="entry name" value="HATPase_c"/>
    <property type="match status" value="1"/>
</dbReference>
<dbReference type="GO" id="GO:0000155">
    <property type="term" value="F:phosphorelay sensor kinase activity"/>
    <property type="evidence" value="ECO:0007669"/>
    <property type="project" value="InterPro"/>
</dbReference>
<evidence type="ECO:0000256" key="6">
    <source>
        <dbReference type="ARBA" id="ARBA00023012"/>
    </source>
</evidence>
<feature type="domain" description="PAC" evidence="10">
    <location>
        <begin position="750"/>
        <end position="804"/>
    </location>
</feature>
<feature type="domain" description="PAC" evidence="10">
    <location>
        <begin position="881"/>
        <end position="933"/>
    </location>
</feature>
<evidence type="ECO:0000256" key="5">
    <source>
        <dbReference type="ARBA" id="ARBA00022777"/>
    </source>
</evidence>
<dbReference type="AlphaFoldDB" id="A0A926VC79"/>
<dbReference type="FunFam" id="3.30.450.20:FF:000099">
    <property type="entry name" value="Sensory box sensor histidine kinase"/>
    <property type="match status" value="2"/>
</dbReference>
<dbReference type="Pfam" id="PF08448">
    <property type="entry name" value="PAS_4"/>
    <property type="match status" value="1"/>
</dbReference>
<dbReference type="Pfam" id="PF13426">
    <property type="entry name" value="PAS_9"/>
    <property type="match status" value="2"/>
</dbReference>
<dbReference type="EMBL" id="JACJPW010000006">
    <property type="protein sequence ID" value="MBD2180207.1"/>
    <property type="molecule type" value="Genomic_DNA"/>
</dbReference>
<feature type="coiled-coil region" evidence="7">
    <location>
        <begin position="924"/>
        <end position="965"/>
    </location>
</feature>
<dbReference type="Gene3D" id="3.30.565.10">
    <property type="entry name" value="Histidine kinase-like ATPase, C-terminal domain"/>
    <property type="match status" value="1"/>
</dbReference>
<dbReference type="SMART" id="SM00388">
    <property type="entry name" value="HisKA"/>
    <property type="match status" value="1"/>
</dbReference>
<feature type="domain" description="Histidine kinase" evidence="8">
    <location>
        <begin position="974"/>
        <end position="1232"/>
    </location>
</feature>
<dbReference type="InterPro" id="IPR052162">
    <property type="entry name" value="Sensor_kinase/Photoreceptor"/>
</dbReference>
<dbReference type="PROSITE" id="PS50112">
    <property type="entry name" value="PAS"/>
    <property type="match status" value="5"/>
</dbReference>
<name>A0A926VC79_9CYAN</name>
<proteinExistence type="predicted"/>
<dbReference type="PANTHER" id="PTHR43304">
    <property type="entry name" value="PHYTOCHROME-LIKE PROTEIN CPH1"/>
    <property type="match status" value="1"/>
</dbReference>
<feature type="domain" description="PAS" evidence="9">
    <location>
        <begin position="450"/>
        <end position="486"/>
    </location>
</feature>
<comment type="caution">
    <text evidence="11">The sequence shown here is derived from an EMBL/GenBank/DDBJ whole genome shotgun (WGS) entry which is preliminary data.</text>
</comment>
<protein>
    <recommendedName>
        <fullName evidence="2">histidine kinase</fullName>
        <ecNumber evidence="2">2.7.13.3</ecNumber>
    </recommendedName>
</protein>